<dbReference type="PANTHER" id="PTHR30535">
    <property type="entry name" value="VITAMIN B12-BINDING PROTEIN"/>
    <property type="match status" value="1"/>
</dbReference>
<dbReference type="EMBL" id="CP014224">
    <property type="protein sequence ID" value="ANW95083.1"/>
    <property type="molecule type" value="Genomic_DNA"/>
</dbReference>
<accession>A0A1B1Y2S9</accession>
<dbReference type="Gene3D" id="3.40.50.1980">
    <property type="entry name" value="Nitrogenase molybdenum iron protein domain"/>
    <property type="match status" value="2"/>
</dbReference>
<dbReference type="InterPro" id="IPR054828">
    <property type="entry name" value="Vit_B12_bind_prot"/>
</dbReference>
<dbReference type="KEGG" id="wfu:AXE80_01675"/>
<evidence type="ECO:0000313" key="3">
    <source>
        <dbReference type="EMBL" id="ANW95083.1"/>
    </source>
</evidence>
<organism evidence="3 4">
    <name type="scientific">Wenyingzhuangia fucanilytica</name>
    <dbReference type="NCBI Taxonomy" id="1790137"/>
    <lineage>
        <taxon>Bacteria</taxon>
        <taxon>Pseudomonadati</taxon>
        <taxon>Bacteroidota</taxon>
        <taxon>Flavobacteriia</taxon>
        <taxon>Flavobacteriales</taxon>
        <taxon>Flavobacteriaceae</taxon>
        <taxon>Wenyingzhuangia</taxon>
    </lineage>
</organism>
<dbReference type="Proteomes" id="UP000092967">
    <property type="component" value="Chromosome"/>
</dbReference>
<feature type="domain" description="Fe/B12 periplasmic-binding" evidence="2">
    <location>
        <begin position="19"/>
        <end position="270"/>
    </location>
</feature>
<proteinExistence type="predicted"/>
<evidence type="ECO:0000256" key="1">
    <source>
        <dbReference type="ARBA" id="ARBA00022729"/>
    </source>
</evidence>
<dbReference type="GO" id="GO:0071281">
    <property type="term" value="P:cellular response to iron ion"/>
    <property type="evidence" value="ECO:0007669"/>
    <property type="project" value="TreeGrafter"/>
</dbReference>
<dbReference type="PANTHER" id="PTHR30535:SF34">
    <property type="entry name" value="MOLYBDATE-BINDING PROTEIN MOLA"/>
    <property type="match status" value="1"/>
</dbReference>
<name>A0A1B1Y2S9_9FLAO</name>
<dbReference type="RefSeq" id="WP_068824187.1">
    <property type="nucleotide sequence ID" value="NZ_CP014224.1"/>
</dbReference>
<protein>
    <submittedName>
        <fullName evidence="3">Cobalamin-binding protein</fullName>
    </submittedName>
</protein>
<sequence length="270" mass="31775">MTYFDDLGNELTFEKTPKKIVSLVPSITETLYDLNLEENIVGITKFCVHPVHFRHTKTIVGGTKDAKIEKIKELQPDIVFCNKEENTPEIVKQLQEFTQVYVTVVNSVDDAVRMIQKMGLMLNRRVDAQLINHKINLKLDDFKWFIKDFEVKKSAYFIWYNPWMAAGNNTFINSLLTLNKFDNIYKNKKEIYPTIEAKRIRLEGDPDYVFFSSEPFPFKDKHVFEMGRFTHHASAVYVDGEMFSWFGSRLIKSFDYFKSLRERITISTFK</sequence>
<evidence type="ECO:0000259" key="2">
    <source>
        <dbReference type="PROSITE" id="PS50983"/>
    </source>
</evidence>
<dbReference type="AlphaFoldDB" id="A0A1B1Y2S9"/>
<dbReference type="SUPFAM" id="SSF53807">
    <property type="entry name" value="Helical backbone' metal receptor"/>
    <property type="match status" value="1"/>
</dbReference>
<keyword evidence="4" id="KW-1185">Reference proteome</keyword>
<evidence type="ECO:0000313" key="4">
    <source>
        <dbReference type="Proteomes" id="UP000092967"/>
    </source>
</evidence>
<dbReference type="InterPro" id="IPR002491">
    <property type="entry name" value="ABC_transptr_periplasmic_BD"/>
</dbReference>
<keyword evidence="1" id="KW-0732">Signal</keyword>
<dbReference type="NCBIfam" id="NF038402">
    <property type="entry name" value="TroA_like"/>
    <property type="match status" value="1"/>
</dbReference>
<reference evidence="3 4" key="1">
    <citation type="submission" date="2016-02" db="EMBL/GenBank/DDBJ databases">
        <authorList>
            <person name="Wen L."/>
            <person name="He K."/>
            <person name="Yang H."/>
        </authorList>
    </citation>
    <scope>NUCLEOTIDE SEQUENCE [LARGE SCALE GENOMIC DNA]</scope>
    <source>
        <strain evidence="3 4">CZ1127</strain>
    </source>
</reference>
<dbReference type="Pfam" id="PF01497">
    <property type="entry name" value="Peripla_BP_2"/>
    <property type="match status" value="1"/>
</dbReference>
<dbReference type="STRING" id="1790137.AXE80_01675"/>
<dbReference type="PROSITE" id="PS50983">
    <property type="entry name" value="FE_B12_PBP"/>
    <property type="match status" value="1"/>
</dbReference>
<dbReference type="InterPro" id="IPR050902">
    <property type="entry name" value="ABC_Transporter_SBP"/>
</dbReference>
<dbReference type="OrthoDB" id="9816357at2"/>
<gene>
    <name evidence="3" type="ORF">AXE80_01675</name>
</gene>